<protein>
    <submittedName>
        <fullName evidence="1">Uncharacterized protein</fullName>
    </submittedName>
</protein>
<reference evidence="1" key="1">
    <citation type="journal article" date="2014" name="Int. J. Syst. Evol. Microbiol.">
        <title>Complete genome sequence of Corynebacterium casei LMG S-19264T (=DSM 44701T), isolated from a smear-ripened cheese.</title>
        <authorList>
            <consortium name="US DOE Joint Genome Institute (JGI-PGF)"/>
            <person name="Walter F."/>
            <person name="Albersmeier A."/>
            <person name="Kalinowski J."/>
            <person name="Ruckert C."/>
        </authorList>
    </citation>
    <scope>NUCLEOTIDE SEQUENCE</scope>
    <source>
        <strain evidence="1">CGMCC 1.12181</strain>
    </source>
</reference>
<dbReference type="RefSeq" id="WP_188363663.1">
    <property type="nucleotide sequence ID" value="NZ_BAABJF010000011.1"/>
</dbReference>
<sequence length="93" mass="10969">MVSQLPVDAEQLFHFRDEYIKNRQLVAWHFYHPKDLSKQVDLIITFDLSNKKTMTKTLNTGTVQLLNKKDLIKMKQQSARPQDLEDIKALKQL</sequence>
<name>A0A917CD29_9GAMM</name>
<evidence type="ECO:0000313" key="2">
    <source>
        <dbReference type="Proteomes" id="UP000605253"/>
    </source>
</evidence>
<gene>
    <name evidence="1" type="ORF">GCM10011365_00540</name>
</gene>
<keyword evidence="2" id="KW-1185">Reference proteome</keyword>
<reference evidence="1" key="2">
    <citation type="submission" date="2020-09" db="EMBL/GenBank/DDBJ databases">
        <authorList>
            <person name="Sun Q."/>
            <person name="Zhou Y."/>
        </authorList>
    </citation>
    <scope>NUCLEOTIDE SEQUENCE</scope>
    <source>
        <strain evidence="1">CGMCC 1.12181</strain>
    </source>
</reference>
<proteinExistence type="predicted"/>
<evidence type="ECO:0000313" key="1">
    <source>
        <dbReference type="EMBL" id="GGF83491.1"/>
    </source>
</evidence>
<dbReference type="AlphaFoldDB" id="A0A917CD29"/>
<comment type="caution">
    <text evidence="1">The sequence shown here is derived from an EMBL/GenBank/DDBJ whole genome shotgun (WGS) entry which is preliminary data.</text>
</comment>
<accession>A0A917CD29</accession>
<dbReference type="EMBL" id="BMEO01000001">
    <property type="protein sequence ID" value="GGF83491.1"/>
    <property type="molecule type" value="Genomic_DNA"/>
</dbReference>
<dbReference type="Proteomes" id="UP000605253">
    <property type="component" value="Unassembled WGS sequence"/>
</dbReference>
<organism evidence="1 2">
    <name type="scientific">Marinicella pacifica</name>
    <dbReference type="NCBI Taxonomy" id="1171543"/>
    <lineage>
        <taxon>Bacteria</taxon>
        <taxon>Pseudomonadati</taxon>
        <taxon>Pseudomonadota</taxon>
        <taxon>Gammaproteobacteria</taxon>
        <taxon>Lysobacterales</taxon>
        <taxon>Marinicellaceae</taxon>
        <taxon>Marinicella</taxon>
    </lineage>
</organism>